<evidence type="ECO:0000256" key="2">
    <source>
        <dbReference type="ARBA" id="ARBA00022692"/>
    </source>
</evidence>
<dbReference type="PROSITE" id="PS50850">
    <property type="entry name" value="MFS"/>
    <property type="match status" value="1"/>
</dbReference>
<feature type="transmembrane region" description="Helical" evidence="5">
    <location>
        <begin position="438"/>
        <end position="462"/>
    </location>
</feature>
<keyword evidence="4 5" id="KW-0472">Membrane</keyword>
<evidence type="ECO:0000256" key="1">
    <source>
        <dbReference type="ARBA" id="ARBA00004651"/>
    </source>
</evidence>
<feature type="transmembrane region" description="Helical" evidence="5">
    <location>
        <begin position="210"/>
        <end position="228"/>
    </location>
</feature>
<feature type="transmembrane region" description="Helical" evidence="5">
    <location>
        <begin position="115"/>
        <end position="137"/>
    </location>
</feature>
<dbReference type="PRINTS" id="PR01036">
    <property type="entry name" value="TCRTETB"/>
</dbReference>
<dbReference type="RefSeq" id="WP_409549890.1">
    <property type="nucleotide sequence ID" value="NZ_JBKBDE010000003.1"/>
</dbReference>
<feature type="transmembrane region" description="Helical" evidence="5">
    <location>
        <begin position="59"/>
        <end position="78"/>
    </location>
</feature>
<evidence type="ECO:0000256" key="4">
    <source>
        <dbReference type="ARBA" id="ARBA00023136"/>
    </source>
</evidence>
<dbReference type="InterPro" id="IPR011701">
    <property type="entry name" value="MFS"/>
</dbReference>
<feature type="transmembrane region" description="Helical" evidence="5">
    <location>
        <begin position="176"/>
        <end position="198"/>
    </location>
</feature>
<keyword evidence="2 5" id="KW-0812">Transmembrane</keyword>
<comment type="caution">
    <text evidence="7">The sequence shown here is derived from an EMBL/GenBank/DDBJ whole genome shotgun (WGS) entry which is preliminary data.</text>
</comment>
<dbReference type="PANTHER" id="PTHR42718:SF49">
    <property type="entry name" value="EXPORT PROTEIN"/>
    <property type="match status" value="1"/>
</dbReference>
<comment type="subcellular location">
    <subcellularLocation>
        <location evidence="1">Cell membrane</location>
        <topology evidence="1">Multi-pass membrane protein</topology>
    </subcellularLocation>
</comment>
<evidence type="ECO:0000256" key="3">
    <source>
        <dbReference type="ARBA" id="ARBA00022989"/>
    </source>
</evidence>
<accession>A0ABW9LT71</accession>
<keyword evidence="8" id="KW-1185">Reference proteome</keyword>
<feature type="transmembrane region" description="Helical" evidence="5">
    <location>
        <begin position="342"/>
        <end position="362"/>
    </location>
</feature>
<keyword evidence="3 5" id="KW-1133">Transmembrane helix</keyword>
<feature type="transmembrane region" description="Helical" evidence="5">
    <location>
        <begin position="90"/>
        <end position="109"/>
    </location>
</feature>
<protein>
    <submittedName>
        <fullName evidence="7">MFS transporter</fullName>
    </submittedName>
</protein>
<reference evidence="7 8" key="1">
    <citation type="submission" date="2024-12" db="EMBL/GenBank/DDBJ databases">
        <title>The coexistence of Mycolicibacterium septicum and Mycolicibacterium nivoides in clinical samples.</title>
        <authorList>
            <person name="Wang C."/>
            <person name="Feng Y."/>
            <person name="Zong Z."/>
        </authorList>
    </citation>
    <scope>NUCLEOTIDE SEQUENCE [LARGE SCALE GENOMIC DNA]</scope>
    <source>
        <strain evidence="7 8">120310</strain>
    </source>
</reference>
<dbReference type="PANTHER" id="PTHR42718">
    <property type="entry name" value="MAJOR FACILITATOR SUPERFAMILY MULTIDRUG TRANSPORTER MFSC"/>
    <property type="match status" value="1"/>
</dbReference>
<dbReference type="EMBL" id="JBKBDE010000003">
    <property type="protein sequence ID" value="MFN6551204.1"/>
    <property type="molecule type" value="Genomic_DNA"/>
</dbReference>
<evidence type="ECO:0000313" key="7">
    <source>
        <dbReference type="EMBL" id="MFN6551204.1"/>
    </source>
</evidence>
<organism evidence="7 8">
    <name type="scientific">Mycolicibacterium septicum</name>
    <dbReference type="NCBI Taxonomy" id="98668"/>
    <lineage>
        <taxon>Bacteria</taxon>
        <taxon>Bacillati</taxon>
        <taxon>Actinomycetota</taxon>
        <taxon>Actinomycetes</taxon>
        <taxon>Mycobacteriales</taxon>
        <taxon>Mycobacteriaceae</taxon>
        <taxon>Mycolicibacterium</taxon>
    </lineage>
</organism>
<evidence type="ECO:0000256" key="5">
    <source>
        <dbReference type="SAM" id="Phobius"/>
    </source>
</evidence>
<dbReference type="InterPro" id="IPR020846">
    <property type="entry name" value="MFS_dom"/>
</dbReference>
<sequence length="472" mass="47807">MSLSSPSSAPVHDPAAEQDRDWRPLVTCCLATFLLLAFTTVVTVSAGNVASRLGAGFATAQWIIDGYTLALAALVLAMGTLGDRWGHRRLFLVGLIVFGVASAGCAAASSGGLLVAARVVQGTGGAAIFGTAVPLLTQHYLGRTRGIAFAVWGAVAGIGSTTGTLAGGAVTQFISWRWLFLGALPICLVAVIIGGQSLSRERPVRARLDIAGIALITAVMTGTTYAVINAGECGWASPGTLGAAAVSFVAACLFVSVQRRAAHPLLPPDLFATRGFIAVLIAGFAYYFAAFAALPALSWWLQTGRGMPPLQASLVLTLQLAAFILVSLTLSARLHHAPRSWVLGGGTLLTGLACLPGAALLVRPDWTSLIAMLIGTGIGAAIVSPVLPAVAATSVPPARAGVAAAAANAARQLGLTIGIALCGTISHAANVGNGTSTYAVVAALCTCAAVALCGGAISTVLLRRERPCNAAR</sequence>
<dbReference type="Gene3D" id="1.20.1250.20">
    <property type="entry name" value="MFS general substrate transporter like domains"/>
    <property type="match status" value="1"/>
</dbReference>
<evidence type="ECO:0000259" key="6">
    <source>
        <dbReference type="PROSITE" id="PS50850"/>
    </source>
</evidence>
<dbReference type="Gene3D" id="1.20.1720.10">
    <property type="entry name" value="Multidrug resistance protein D"/>
    <property type="match status" value="1"/>
</dbReference>
<name>A0ABW9LT71_9MYCO</name>
<feature type="transmembrane region" description="Helical" evidence="5">
    <location>
        <begin position="368"/>
        <end position="392"/>
    </location>
</feature>
<proteinExistence type="predicted"/>
<dbReference type="Proteomes" id="UP001635817">
    <property type="component" value="Unassembled WGS sequence"/>
</dbReference>
<feature type="transmembrane region" description="Helical" evidence="5">
    <location>
        <begin position="312"/>
        <end position="330"/>
    </location>
</feature>
<feature type="domain" description="Major facilitator superfamily (MFS) profile" evidence="6">
    <location>
        <begin position="24"/>
        <end position="466"/>
    </location>
</feature>
<feature type="transmembrane region" description="Helical" evidence="5">
    <location>
        <begin position="149"/>
        <end position="170"/>
    </location>
</feature>
<feature type="transmembrane region" description="Helical" evidence="5">
    <location>
        <begin position="276"/>
        <end position="300"/>
    </location>
</feature>
<dbReference type="InterPro" id="IPR036259">
    <property type="entry name" value="MFS_trans_sf"/>
</dbReference>
<feature type="transmembrane region" description="Helical" evidence="5">
    <location>
        <begin position="234"/>
        <end position="255"/>
    </location>
</feature>
<dbReference type="SUPFAM" id="SSF103473">
    <property type="entry name" value="MFS general substrate transporter"/>
    <property type="match status" value="1"/>
</dbReference>
<evidence type="ECO:0000313" key="8">
    <source>
        <dbReference type="Proteomes" id="UP001635817"/>
    </source>
</evidence>
<gene>
    <name evidence="7" type="ORF">ACK4CP_12425</name>
</gene>
<dbReference type="Pfam" id="PF07690">
    <property type="entry name" value="MFS_1"/>
    <property type="match status" value="2"/>
</dbReference>
<feature type="transmembrane region" description="Helical" evidence="5">
    <location>
        <begin position="413"/>
        <end position="432"/>
    </location>
</feature>
<feature type="transmembrane region" description="Helical" evidence="5">
    <location>
        <begin position="25"/>
        <end position="47"/>
    </location>
</feature>